<proteinExistence type="predicted"/>
<dbReference type="OrthoDB" id="6355676at2759"/>
<reference evidence="10" key="1">
    <citation type="submission" date="2011-08" db="EMBL/GenBank/DDBJ databases">
        <authorList>
            <person name="Rombauts S."/>
        </authorList>
    </citation>
    <scope>NUCLEOTIDE SEQUENCE</scope>
    <source>
        <strain evidence="10">London</strain>
    </source>
</reference>
<keyword evidence="3" id="KW-0862">Zinc</keyword>
<keyword evidence="1" id="KW-0479">Metal-binding</keyword>
<dbReference type="PANTHER" id="PTHR24082:SF283">
    <property type="entry name" value="NUCLEAR HORMONE RECEPTOR HR96"/>
    <property type="match status" value="1"/>
</dbReference>
<dbReference type="InterPro" id="IPR035500">
    <property type="entry name" value="NHR-like_dom_sf"/>
</dbReference>
<keyword evidence="5" id="KW-0238">DNA-binding</keyword>
<dbReference type="eggNOG" id="KOG3575">
    <property type="taxonomic scope" value="Eukaryota"/>
</dbReference>
<keyword evidence="10" id="KW-1185">Reference proteome</keyword>
<dbReference type="HOGENOM" id="CLU_047888_0_0_1"/>
<evidence type="ECO:0000259" key="8">
    <source>
        <dbReference type="SMART" id="SM00430"/>
    </source>
</evidence>
<dbReference type="InterPro" id="IPR050234">
    <property type="entry name" value="Nuclear_hormone_rcpt_NR1"/>
</dbReference>
<keyword evidence="6" id="KW-0804">Transcription</keyword>
<dbReference type="GO" id="GO:0008270">
    <property type="term" value="F:zinc ion binding"/>
    <property type="evidence" value="ECO:0007669"/>
    <property type="project" value="UniProtKB-KW"/>
</dbReference>
<gene>
    <name evidence="9" type="primary">107359325</name>
</gene>
<dbReference type="Gene3D" id="1.10.565.10">
    <property type="entry name" value="Retinoid X Receptor"/>
    <property type="match status" value="1"/>
</dbReference>
<evidence type="ECO:0000313" key="10">
    <source>
        <dbReference type="Proteomes" id="UP000015104"/>
    </source>
</evidence>
<evidence type="ECO:0000256" key="3">
    <source>
        <dbReference type="ARBA" id="ARBA00022833"/>
    </source>
</evidence>
<evidence type="ECO:0000256" key="6">
    <source>
        <dbReference type="ARBA" id="ARBA00023163"/>
    </source>
</evidence>
<dbReference type="AlphaFoldDB" id="T1JZ67"/>
<accession>T1JZ67</accession>
<dbReference type="GO" id="GO:0045944">
    <property type="term" value="P:positive regulation of transcription by RNA polymerase II"/>
    <property type="evidence" value="ECO:0007669"/>
    <property type="project" value="TreeGrafter"/>
</dbReference>
<protein>
    <recommendedName>
        <fullName evidence="8">NR LBD domain-containing protein</fullName>
    </recommendedName>
</protein>
<reference evidence="9" key="2">
    <citation type="submission" date="2015-06" db="UniProtKB">
        <authorList>
            <consortium name="EnsemblMetazoa"/>
        </authorList>
    </citation>
    <scope>IDENTIFICATION</scope>
</reference>
<dbReference type="EMBL" id="CAEY01001117">
    <property type="status" value="NOT_ANNOTATED_CDS"/>
    <property type="molecule type" value="Genomic_DNA"/>
</dbReference>
<evidence type="ECO:0000313" key="9">
    <source>
        <dbReference type="EnsemblMetazoa" id="tetur03g02860.1"/>
    </source>
</evidence>
<dbReference type="EnsemblMetazoa" id="tetur03g02860.1">
    <property type="protein sequence ID" value="tetur03g02860.1"/>
    <property type="gene ID" value="tetur03g02860"/>
</dbReference>
<dbReference type="GO" id="GO:0000122">
    <property type="term" value="P:negative regulation of transcription by RNA polymerase II"/>
    <property type="evidence" value="ECO:0007669"/>
    <property type="project" value="TreeGrafter"/>
</dbReference>
<dbReference type="PANTHER" id="PTHR24082">
    <property type="entry name" value="NUCLEAR HORMONE RECEPTOR"/>
    <property type="match status" value="1"/>
</dbReference>
<keyword evidence="7" id="KW-0675">Receptor</keyword>
<sequence>MMDFDQIFSFLQPLDSPTLDTDYALQGDTSADQSLPKNSCSNQSLSLLRAFCSDENTVKSYLLDGDELNNQNNGVTQFSDSSMNSHDDCLENCLSSGEQTNQSHGPLTVENLIPVQYDVSSCITANPRVMEYFRSKINDENFNLKSNFILLVKRGYKMILSENTDNSEVDEPWNPDVSQKILSVYFSSLSMKSEYLSSETALNGFESMLTREACVAFRGQKQLHLLPDLNDRSRARASPDWLISICNGIKGYRKIEPSDKVTLLCSVYNHLNLMEAVSSYDASIDGWGFSEYKYDRRDTFLFSQLLHDGLVHVIETFPERLRNDINAIILMYLIIIFNADVSGLKHPEIIRNEQFSYIYLLRRYLRTVCESDSEASDNHYRLMVKIEQLRLLGEQTEKFFITLLKEPFVETITKAVMGKYTHQFLQLQ</sequence>
<evidence type="ECO:0000256" key="2">
    <source>
        <dbReference type="ARBA" id="ARBA00022771"/>
    </source>
</evidence>
<evidence type="ECO:0000256" key="1">
    <source>
        <dbReference type="ARBA" id="ARBA00022723"/>
    </source>
</evidence>
<dbReference type="GO" id="GO:0004879">
    <property type="term" value="F:nuclear receptor activity"/>
    <property type="evidence" value="ECO:0007669"/>
    <property type="project" value="TreeGrafter"/>
</dbReference>
<dbReference type="SMART" id="SM00430">
    <property type="entry name" value="HOLI"/>
    <property type="match status" value="1"/>
</dbReference>
<dbReference type="KEGG" id="tut:107359325"/>
<dbReference type="GO" id="GO:0030154">
    <property type="term" value="P:cell differentiation"/>
    <property type="evidence" value="ECO:0007669"/>
    <property type="project" value="TreeGrafter"/>
</dbReference>
<dbReference type="STRING" id="32264.T1JZ67"/>
<evidence type="ECO:0000256" key="7">
    <source>
        <dbReference type="ARBA" id="ARBA00023170"/>
    </source>
</evidence>
<evidence type="ECO:0000256" key="5">
    <source>
        <dbReference type="ARBA" id="ARBA00023125"/>
    </source>
</evidence>
<organism evidence="9 10">
    <name type="scientific">Tetranychus urticae</name>
    <name type="common">Two-spotted spider mite</name>
    <dbReference type="NCBI Taxonomy" id="32264"/>
    <lineage>
        <taxon>Eukaryota</taxon>
        <taxon>Metazoa</taxon>
        <taxon>Ecdysozoa</taxon>
        <taxon>Arthropoda</taxon>
        <taxon>Chelicerata</taxon>
        <taxon>Arachnida</taxon>
        <taxon>Acari</taxon>
        <taxon>Acariformes</taxon>
        <taxon>Trombidiformes</taxon>
        <taxon>Prostigmata</taxon>
        <taxon>Eleutherengona</taxon>
        <taxon>Raphignathae</taxon>
        <taxon>Tetranychoidea</taxon>
        <taxon>Tetranychidae</taxon>
        <taxon>Tetranychus</taxon>
    </lineage>
</organism>
<dbReference type="GO" id="GO:0000978">
    <property type="term" value="F:RNA polymerase II cis-regulatory region sequence-specific DNA binding"/>
    <property type="evidence" value="ECO:0007669"/>
    <property type="project" value="TreeGrafter"/>
</dbReference>
<keyword evidence="2" id="KW-0863">Zinc-finger</keyword>
<name>T1JZ67_TETUR</name>
<dbReference type="Proteomes" id="UP000015104">
    <property type="component" value="Unassembled WGS sequence"/>
</dbReference>
<dbReference type="SUPFAM" id="SSF48508">
    <property type="entry name" value="Nuclear receptor ligand-binding domain"/>
    <property type="match status" value="1"/>
</dbReference>
<dbReference type="InterPro" id="IPR000536">
    <property type="entry name" value="Nucl_hrmn_rcpt_lig-bd"/>
</dbReference>
<evidence type="ECO:0000256" key="4">
    <source>
        <dbReference type="ARBA" id="ARBA00023015"/>
    </source>
</evidence>
<keyword evidence="4" id="KW-0805">Transcription regulation</keyword>
<feature type="domain" description="NR LBD" evidence="8">
    <location>
        <begin position="233"/>
        <end position="393"/>
    </location>
</feature>